<protein>
    <recommendedName>
        <fullName evidence="10">Type III secretion protein T</fullName>
    </recommendedName>
</protein>
<name>A0ABP7SUM7_9BURK</name>
<dbReference type="Pfam" id="PF01311">
    <property type="entry name" value="Bac_export_1"/>
    <property type="match status" value="1"/>
</dbReference>
<comment type="caution">
    <text evidence="8">The sequence shown here is derived from an EMBL/GenBank/DDBJ whole genome shotgun (WGS) entry which is preliminary data.</text>
</comment>
<keyword evidence="5 7" id="KW-1133">Transmembrane helix</keyword>
<gene>
    <name evidence="8" type="ORF">GCM10022212_10050</name>
</gene>
<feature type="transmembrane region" description="Helical" evidence="7">
    <location>
        <begin position="125"/>
        <end position="153"/>
    </location>
</feature>
<feature type="transmembrane region" description="Helical" evidence="7">
    <location>
        <begin position="224"/>
        <end position="246"/>
    </location>
</feature>
<dbReference type="EMBL" id="BAAAZE010000005">
    <property type="protein sequence ID" value="GAA4016748.1"/>
    <property type="molecule type" value="Genomic_DNA"/>
</dbReference>
<keyword evidence="3 7" id="KW-1003">Cell membrane</keyword>
<evidence type="ECO:0008006" key="10">
    <source>
        <dbReference type="Google" id="ProtNLM"/>
    </source>
</evidence>
<evidence type="ECO:0000256" key="2">
    <source>
        <dbReference type="ARBA" id="ARBA00009772"/>
    </source>
</evidence>
<comment type="similarity">
    <text evidence="2 7">Belongs to the FliR/MopE/SpaR family.</text>
</comment>
<proteinExistence type="inferred from homology"/>
<organism evidence="8 9">
    <name type="scientific">Actimicrobium antarcticum</name>
    <dbReference type="NCBI Taxonomy" id="1051899"/>
    <lineage>
        <taxon>Bacteria</taxon>
        <taxon>Pseudomonadati</taxon>
        <taxon>Pseudomonadota</taxon>
        <taxon>Betaproteobacteria</taxon>
        <taxon>Burkholderiales</taxon>
        <taxon>Oxalobacteraceae</taxon>
        <taxon>Actimicrobium</taxon>
    </lineage>
</organism>
<feature type="transmembrane region" description="Helical" evidence="7">
    <location>
        <begin position="12"/>
        <end position="33"/>
    </location>
</feature>
<dbReference type="NCBIfam" id="TIGR01401">
    <property type="entry name" value="fliR_like_III"/>
    <property type="match status" value="1"/>
</dbReference>
<evidence type="ECO:0000313" key="9">
    <source>
        <dbReference type="Proteomes" id="UP001501353"/>
    </source>
</evidence>
<dbReference type="RefSeq" id="WP_344762149.1">
    <property type="nucleotide sequence ID" value="NZ_BAAAZE010000005.1"/>
</dbReference>
<evidence type="ECO:0000256" key="3">
    <source>
        <dbReference type="ARBA" id="ARBA00022475"/>
    </source>
</evidence>
<evidence type="ECO:0000256" key="7">
    <source>
        <dbReference type="RuleBase" id="RU362072"/>
    </source>
</evidence>
<feature type="transmembrane region" description="Helical" evidence="7">
    <location>
        <begin position="82"/>
        <end position="104"/>
    </location>
</feature>
<evidence type="ECO:0000256" key="5">
    <source>
        <dbReference type="ARBA" id="ARBA00022989"/>
    </source>
</evidence>
<feature type="transmembrane region" description="Helical" evidence="7">
    <location>
        <begin position="183"/>
        <end position="212"/>
    </location>
</feature>
<comment type="subcellular location">
    <subcellularLocation>
        <location evidence="1 7">Cell membrane</location>
        <topology evidence="1 7">Multi-pass membrane protein</topology>
    </subcellularLocation>
</comment>
<keyword evidence="4 7" id="KW-0812">Transmembrane</keyword>
<evidence type="ECO:0000256" key="1">
    <source>
        <dbReference type="ARBA" id="ARBA00004651"/>
    </source>
</evidence>
<keyword evidence="9" id="KW-1185">Reference proteome</keyword>
<dbReference type="PRINTS" id="PR00953">
    <property type="entry name" value="TYPE3IMRPROT"/>
</dbReference>
<evidence type="ECO:0000313" key="8">
    <source>
        <dbReference type="EMBL" id="GAA4016748.1"/>
    </source>
</evidence>
<dbReference type="PANTHER" id="PTHR30065">
    <property type="entry name" value="FLAGELLAR BIOSYNTHETIC PROTEIN FLIR"/>
    <property type="match status" value="1"/>
</dbReference>
<evidence type="ECO:0000256" key="6">
    <source>
        <dbReference type="ARBA" id="ARBA00023136"/>
    </source>
</evidence>
<dbReference type="InterPro" id="IPR002010">
    <property type="entry name" value="T3SS_IM_R"/>
</dbReference>
<sequence length="266" mass="28722">MSSSFLLDLQHMMVAMALIMPRSFVVLAILPGFGTRTLVGIARNSIAIAIALPAWLPTFYFVKQGHIDGVMMAALGFKEAAIGLILGVLMAIPIWVVQSLGSVLDTQRAATQVMSDSASFDADASALGAMLLQAVVMVMIQAGLMTAMVRVMIESYGLWPAFSLSPPFELGHMDVVIQRFGEFFWHLVVYGGPVLIPLVLIDFTIAVIGIFASNLQVSSISSPIKCLAGLFILLVYWPTLAHYVAYDFSRILDLLPLLLQATAKGS</sequence>
<feature type="transmembrane region" description="Helical" evidence="7">
    <location>
        <begin position="45"/>
        <end position="62"/>
    </location>
</feature>
<dbReference type="Proteomes" id="UP001501353">
    <property type="component" value="Unassembled WGS sequence"/>
</dbReference>
<dbReference type="PANTHER" id="PTHR30065:SF1">
    <property type="entry name" value="SURFACE PRESENTATION OF ANTIGENS PROTEIN SPAR"/>
    <property type="match status" value="1"/>
</dbReference>
<reference evidence="9" key="1">
    <citation type="journal article" date="2019" name="Int. J. Syst. Evol. Microbiol.">
        <title>The Global Catalogue of Microorganisms (GCM) 10K type strain sequencing project: providing services to taxonomists for standard genome sequencing and annotation.</title>
        <authorList>
            <consortium name="The Broad Institute Genomics Platform"/>
            <consortium name="The Broad Institute Genome Sequencing Center for Infectious Disease"/>
            <person name="Wu L."/>
            <person name="Ma J."/>
        </authorList>
    </citation>
    <scope>NUCLEOTIDE SEQUENCE [LARGE SCALE GENOMIC DNA]</scope>
    <source>
        <strain evidence="9">JCM 16673</strain>
    </source>
</reference>
<dbReference type="InterPro" id="IPR006304">
    <property type="entry name" value="T3SS_SpaR/YscT"/>
</dbReference>
<keyword evidence="6 7" id="KW-0472">Membrane</keyword>
<accession>A0ABP7SUM7</accession>
<evidence type="ECO:0000256" key="4">
    <source>
        <dbReference type="ARBA" id="ARBA00022692"/>
    </source>
</evidence>